<evidence type="ECO:0000313" key="8">
    <source>
        <dbReference type="EMBL" id="AJO21161.1"/>
    </source>
</evidence>
<dbReference type="GO" id="GO:0005886">
    <property type="term" value="C:plasma membrane"/>
    <property type="evidence" value="ECO:0007669"/>
    <property type="project" value="UniProtKB-SubCell"/>
</dbReference>
<keyword evidence="3 6" id="KW-0812">Transmembrane</keyword>
<feature type="transmembrane region" description="Helical" evidence="6">
    <location>
        <begin position="384"/>
        <end position="403"/>
    </location>
</feature>
<dbReference type="GO" id="GO:0046943">
    <property type="term" value="F:carboxylic acid transmembrane transporter activity"/>
    <property type="evidence" value="ECO:0007669"/>
    <property type="project" value="TreeGrafter"/>
</dbReference>
<gene>
    <name evidence="8" type="ORF">SB48_HM08orf00558</name>
</gene>
<sequence length="427" mass="45873">MAFFAIMFDGYDVVVYGATVPSLIKEWGISDVLAGAIGSYTVIGTAVGAIAFGVLADKMGRKNVIIFTTVLFSLFMFLSGFAQGPVMFTVFRILAGVGLGGVMPNVIALATEFSPKYIRSAVVSFVFCGYSAGAIAAALTTRALLPIAGWEAVYWIEGLPLLLTPFFIKHLPESISFLLAKGDEEKVRQVLRRVNPSLDETVSLQYEEVPFKEKGSPVVKLFEQKRAFSTCMFWVSCFSAFVLIYSMNTWLPRLMMQAGYDLSSSLVFTAVMQVGAIAGTLVFGPLVDKLGFKKVLVPLFFVGALSLSFIGFSNSTVLAPGLIAIVGAASVGVQNLSNAFVSQYYPVQMRSTALGSTMAFGRIGGIVAPTFVGFLLSLQLSPQYNFSAIAVAAVLGGLAMLFVQEKYGVHDHAGEQEKLDSEIKATH</sequence>
<dbReference type="PROSITE" id="PS00217">
    <property type="entry name" value="SUGAR_TRANSPORT_2"/>
    <property type="match status" value="1"/>
</dbReference>
<evidence type="ECO:0000256" key="1">
    <source>
        <dbReference type="ARBA" id="ARBA00004651"/>
    </source>
</evidence>
<organism evidence="8 9">
    <name type="scientific">Heyndrickxia coagulans</name>
    <name type="common">Weizmannia coagulans</name>
    <dbReference type="NCBI Taxonomy" id="1398"/>
    <lineage>
        <taxon>Bacteria</taxon>
        <taxon>Bacillati</taxon>
        <taxon>Bacillota</taxon>
        <taxon>Bacilli</taxon>
        <taxon>Bacillales</taxon>
        <taxon>Bacillaceae</taxon>
        <taxon>Heyndrickxia</taxon>
    </lineage>
</organism>
<dbReference type="PANTHER" id="PTHR23508:SF10">
    <property type="entry name" value="CARBOXYLIC ACID TRANSPORTER PROTEIN HOMOLOG"/>
    <property type="match status" value="1"/>
</dbReference>
<dbReference type="EMBL" id="CP010525">
    <property type="protein sequence ID" value="AJO21161.1"/>
    <property type="molecule type" value="Genomic_DNA"/>
</dbReference>
<feature type="transmembrane region" description="Helical" evidence="6">
    <location>
        <begin position="88"/>
        <end position="109"/>
    </location>
</feature>
<dbReference type="CDD" id="cd17365">
    <property type="entry name" value="MFS_PcaK_like"/>
    <property type="match status" value="1"/>
</dbReference>
<reference evidence="9" key="1">
    <citation type="submission" date="2015-01" db="EMBL/GenBank/DDBJ databases">
        <title>Comparative genome analysis of Bacillus coagulans HM-08, Clostridium butyricum HM-68, Bacillus subtilis HM-66 and Bacillus paralicheniformis BL-09.</title>
        <authorList>
            <person name="Zhang H."/>
        </authorList>
    </citation>
    <scope>NUCLEOTIDE SEQUENCE [LARGE SCALE GENOMIC DNA]</scope>
    <source>
        <strain evidence="9">HM-08</strain>
    </source>
</reference>
<evidence type="ECO:0000259" key="7">
    <source>
        <dbReference type="PROSITE" id="PS50850"/>
    </source>
</evidence>
<feature type="transmembrane region" description="Helical" evidence="6">
    <location>
        <begin position="295"/>
        <end position="312"/>
    </location>
</feature>
<feature type="transmembrane region" description="Helical" evidence="6">
    <location>
        <begin position="227"/>
        <end position="245"/>
    </location>
</feature>
<feature type="transmembrane region" description="Helical" evidence="6">
    <location>
        <begin position="318"/>
        <end position="341"/>
    </location>
</feature>
<dbReference type="Proteomes" id="UP000032024">
    <property type="component" value="Chromosome"/>
</dbReference>
<evidence type="ECO:0000256" key="6">
    <source>
        <dbReference type="SAM" id="Phobius"/>
    </source>
</evidence>
<dbReference type="InterPro" id="IPR036259">
    <property type="entry name" value="MFS_trans_sf"/>
</dbReference>
<keyword evidence="4 6" id="KW-1133">Transmembrane helix</keyword>
<feature type="transmembrane region" description="Helical" evidence="6">
    <location>
        <begin position="353"/>
        <end position="378"/>
    </location>
</feature>
<keyword evidence="2" id="KW-0813">Transport</keyword>
<evidence type="ECO:0000256" key="3">
    <source>
        <dbReference type="ARBA" id="ARBA00022692"/>
    </source>
</evidence>
<feature type="transmembrane region" description="Helical" evidence="6">
    <location>
        <begin position="121"/>
        <end position="140"/>
    </location>
</feature>
<dbReference type="Gene3D" id="1.20.1250.20">
    <property type="entry name" value="MFS general substrate transporter like domains"/>
    <property type="match status" value="1"/>
</dbReference>
<name>A0AAN0WAB5_HEYCO</name>
<evidence type="ECO:0000256" key="4">
    <source>
        <dbReference type="ARBA" id="ARBA00022989"/>
    </source>
</evidence>
<dbReference type="SUPFAM" id="SSF103473">
    <property type="entry name" value="MFS general substrate transporter"/>
    <property type="match status" value="1"/>
</dbReference>
<feature type="domain" description="Major facilitator superfamily (MFS) profile" evidence="7">
    <location>
        <begin position="1"/>
        <end position="408"/>
    </location>
</feature>
<feature type="transmembrane region" description="Helical" evidence="6">
    <location>
        <begin position="265"/>
        <end position="283"/>
    </location>
</feature>
<keyword evidence="5 6" id="KW-0472">Membrane</keyword>
<feature type="transmembrane region" description="Helical" evidence="6">
    <location>
        <begin position="32"/>
        <end position="56"/>
    </location>
</feature>
<dbReference type="InterPro" id="IPR020846">
    <property type="entry name" value="MFS_dom"/>
</dbReference>
<keyword evidence="9" id="KW-1185">Reference proteome</keyword>
<feature type="transmembrane region" description="Helical" evidence="6">
    <location>
        <begin position="63"/>
        <end position="82"/>
    </location>
</feature>
<dbReference type="PROSITE" id="PS50850">
    <property type="entry name" value="MFS"/>
    <property type="match status" value="1"/>
</dbReference>
<proteinExistence type="predicted"/>
<dbReference type="Pfam" id="PF07690">
    <property type="entry name" value="MFS_1"/>
    <property type="match status" value="1"/>
</dbReference>
<evidence type="ECO:0000256" key="2">
    <source>
        <dbReference type="ARBA" id="ARBA00022448"/>
    </source>
</evidence>
<evidence type="ECO:0000256" key="5">
    <source>
        <dbReference type="ARBA" id="ARBA00023136"/>
    </source>
</evidence>
<dbReference type="InterPro" id="IPR005829">
    <property type="entry name" value="Sugar_transporter_CS"/>
</dbReference>
<comment type="subcellular location">
    <subcellularLocation>
        <location evidence="1">Cell membrane</location>
        <topology evidence="1">Multi-pass membrane protein</topology>
    </subcellularLocation>
</comment>
<evidence type="ECO:0000313" key="9">
    <source>
        <dbReference type="Proteomes" id="UP000032024"/>
    </source>
</evidence>
<dbReference type="InterPro" id="IPR011701">
    <property type="entry name" value="MFS"/>
</dbReference>
<dbReference type="AlphaFoldDB" id="A0AAN0WAB5"/>
<accession>A0AAN0WAB5</accession>
<protein>
    <submittedName>
        <fullName evidence="8">Major facilitator superfamily protein</fullName>
    </submittedName>
</protein>
<dbReference type="PANTHER" id="PTHR23508">
    <property type="entry name" value="CARBOXYLIC ACID TRANSPORTER PROTEIN HOMOLOG"/>
    <property type="match status" value="1"/>
</dbReference>